<evidence type="ECO:0008006" key="12">
    <source>
        <dbReference type="Google" id="ProtNLM"/>
    </source>
</evidence>
<evidence type="ECO:0000256" key="5">
    <source>
        <dbReference type="ARBA" id="ARBA00022792"/>
    </source>
</evidence>
<gene>
    <name evidence="10" type="ORF">AMSG_04904</name>
</gene>
<keyword evidence="7" id="KW-0496">Mitochondrion</keyword>
<dbReference type="InterPro" id="IPR007512">
    <property type="entry name" value="Mic10"/>
</dbReference>
<keyword evidence="11" id="KW-1185">Reference proteome</keyword>
<feature type="transmembrane region" description="Helical" evidence="9">
    <location>
        <begin position="21"/>
        <end position="44"/>
    </location>
</feature>
<comment type="similarity">
    <text evidence="3">Belongs to the MICOS complex subunit Mic10 family.</text>
</comment>
<keyword evidence="4 9" id="KW-0812">Transmembrane</keyword>
<evidence type="ECO:0000256" key="1">
    <source>
        <dbReference type="ARBA" id="ARBA00002689"/>
    </source>
</evidence>
<dbReference type="GO" id="GO:0061617">
    <property type="term" value="C:MICOS complex"/>
    <property type="evidence" value="ECO:0007669"/>
    <property type="project" value="InterPro"/>
</dbReference>
<evidence type="ECO:0000256" key="9">
    <source>
        <dbReference type="SAM" id="Phobius"/>
    </source>
</evidence>
<evidence type="ECO:0000313" key="10">
    <source>
        <dbReference type="EMBL" id="KNC48458.1"/>
    </source>
</evidence>
<evidence type="ECO:0000256" key="6">
    <source>
        <dbReference type="ARBA" id="ARBA00022989"/>
    </source>
</evidence>
<keyword evidence="5" id="KW-0999">Mitochondrion inner membrane</keyword>
<dbReference type="Proteomes" id="UP000054408">
    <property type="component" value="Unassembled WGS sequence"/>
</dbReference>
<evidence type="ECO:0000256" key="3">
    <source>
        <dbReference type="ARBA" id="ARBA00006792"/>
    </source>
</evidence>
<sequence>MASSGRHGQSELLVSGIFDQCYAKAMTYGAGGGLAGLTSAVLFIKNSNAVRMAVVGMGVGVGLGIAVAQCSQALKTPVITEKVAHGTANE</sequence>
<dbReference type="AlphaFoldDB" id="A0A0L0DAY4"/>
<protein>
    <recommendedName>
        <fullName evidence="12">MICOS complex subunit MIC10</fullName>
    </recommendedName>
</protein>
<evidence type="ECO:0000256" key="4">
    <source>
        <dbReference type="ARBA" id="ARBA00022692"/>
    </source>
</evidence>
<evidence type="ECO:0000256" key="2">
    <source>
        <dbReference type="ARBA" id="ARBA00004273"/>
    </source>
</evidence>
<evidence type="ECO:0000313" key="11">
    <source>
        <dbReference type="Proteomes" id="UP000054408"/>
    </source>
</evidence>
<dbReference type="RefSeq" id="XP_013758571.1">
    <property type="nucleotide sequence ID" value="XM_013903117.1"/>
</dbReference>
<keyword evidence="6 9" id="KW-1133">Transmembrane helix</keyword>
<evidence type="ECO:0000256" key="7">
    <source>
        <dbReference type="ARBA" id="ARBA00023128"/>
    </source>
</evidence>
<reference evidence="10 11" key="1">
    <citation type="submission" date="2010-05" db="EMBL/GenBank/DDBJ databases">
        <title>The Genome Sequence of Thecamonas trahens ATCC 50062.</title>
        <authorList>
            <consortium name="The Broad Institute Genome Sequencing Platform"/>
            <person name="Russ C."/>
            <person name="Cuomo C."/>
            <person name="Shea T."/>
            <person name="Young S.K."/>
            <person name="Zeng Q."/>
            <person name="Koehrsen M."/>
            <person name="Haas B."/>
            <person name="Borodovsky M."/>
            <person name="Guigo R."/>
            <person name="Alvarado L."/>
            <person name="Berlin A."/>
            <person name="Bochicchio J."/>
            <person name="Borenstein D."/>
            <person name="Chapman S."/>
            <person name="Chen Z."/>
            <person name="Freedman E."/>
            <person name="Gellesch M."/>
            <person name="Goldberg J."/>
            <person name="Griggs A."/>
            <person name="Gujja S."/>
            <person name="Heilman E."/>
            <person name="Heiman D."/>
            <person name="Hepburn T."/>
            <person name="Howarth C."/>
            <person name="Jen D."/>
            <person name="Larson L."/>
            <person name="Mehta T."/>
            <person name="Park D."/>
            <person name="Pearson M."/>
            <person name="Roberts A."/>
            <person name="Saif S."/>
            <person name="Shenoy N."/>
            <person name="Sisk P."/>
            <person name="Stolte C."/>
            <person name="Sykes S."/>
            <person name="Thomson T."/>
            <person name="Walk T."/>
            <person name="White J."/>
            <person name="Yandava C."/>
            <person name="Burger G."/>
            <person name="Gray M.W."/>
            <person name="Holland P.W.H."/>
            <person name="King N."/>
            <person name="Lang F.B.F."/>
            <person name="Roger A.J."/>
            <person name="Ruiz-Trillo I."/>
            <person name="Lander E."/>
            <person name="Nusbaum C."/>
        </authorList>
    </citation>
    <scope>NUCLEOTIDE SEQUENCE [LARGE SCALE GENOMIC DNA]</scope>
    <source>
        <strain evidence="10 11">ATCC 50062</strain>
    </source>
</reference>
<dbReference type="GeneID" id="25564421"/>
<accession>A0A0L0DAY4</accession>
<name>A0A0L0DAY4_THETB</name>
<dbReference type="EMBL" id="GL349451">
    <property type="protein sequence ID" value="KNC48458.1"/>
    <property type="molecule type" value="Genomic_DNA"/>
</dbReference>
<evidence type="ECO:0000256" key="8">
    <source>
        <dbReference type="ARBA" id="ARBA00023136"/>
    </source>
</evidence>
<comment type="function">
    <text evidence="1">Component of the MICOS complex, a large protein complex of the mitochondrial inner membrane that plays crucial roles in the maintenance of crista junctions, inner membrane architecture, and formation of contact sites to the outer membrane.</text>
</comment>
<organism evidence="10 11">
    <name type="scientific">Thecamonas trahens ATCC 50062</name>
    <dbReference type="NCBI Taxonomy" id="461836"/>
    <lineage>
        <taxon>Eukaryota</taxon>
        <taxon>Apusozoa</taxon>
        <taxon>Apusomonadida</taxon>
        <taxon>Apusomonadidae</taxon>
        <taxon>Thecamonas</taxon>
    </lineage>
</organism>
<proteinExistence type="inferred from homology"/>
<keyword evidence="8 9" id="KW-0472">Membrane</keyword>
<comment type="subcellular location">
    <subcellularLocation>
        <location evidence="2">Mitochondrion inner membrane</location>
    </subcellularLocation>
</comment>
<dbReference type="Pfam" id="PF04418">
    <property type="entry name" value="DUF543"/>
    <property type="match status" value="1"/>
</dbReference>